<protein>
    <submittedName>
        <fullName evidence="3">NAD(P)-dependent dehydrogenase (Short-subunit alcohol dehydrogenase family)</fullName>
    </submittedName>
</protein>
<organism evidence="3 4">
    <name type="scientific">Deinobacterium chartae</name>
    <dbReference type="NCBI Taxonomy" id="521158"/>
    <lineage>
        <taxon>Bacteria</taxon>
        <taxon>Thermotogati</taxon>
        <taxon>Deinococcota</taxon>
        <taxon>Deinococci</taxon>
        <taxon>Deinococcales</taxon>
        <taxon>Deinococcaceae</taxon>
        <taxon>Deinobacterium</taxon>
    </lineage>
</organism>
<dbReference type="EMBL" id="JACHHG010000001">
    <property type="protein sequence ID" value="MBB6096906.1"/>
    <property type="molecule type" value="Genomic_DNA"/>
</dbReference>
<dbReference type="AlphaFoldDB" id="A0A841HVG1"/>
<evidence type="ECO:0000313" key="4">
    <source>
        <dbReference type="Proteomes" id="UP000569951"/>
    </source>
</evidence>
<dbReference type="NCBIfam" id="NF005559">
    <property type="entry name" value="PRK07231.1"/>
    <property type="match status" value="1"/>
</dbReference>
<dbReference type="InterPro" id="IPR036291">
    <property type="entry name" value="NAD(P)-bd_dom_sf"/>
</dbReference>
<dbReference type="InterPro" id="IPR057326">
    <property type="entry name" value="KR_dom"/>
</dbReference>
<comment type="caution">
    <text evidence="3">The sequence shown here is derived from an EMBL/GenBank/DDBJ whole genome shotgun (WGS) entry which is preliminary data.</text>
</comment>
<feature type="domain" description="Ketoreductase" evidence="2">
    <location>
        <begin position="7"/>
        <end position="177"/>
    </location>
</feature>
<dbReference type="Gene3D" id="3.40.50.720">
    <property type="entry name" value="NAD(P)-binding Rossmann-like Domain"/>
    <property type="match status" value="1"/>
</dbReference>
<proteinExistence type="inferred from homology"/>
<dbReference type="InterPro" id="IPR002347">
    <property type="entry name" value="SDR_fam"/>
</dbReference>
<dbReference type="PROSITE" id="PS00061">
    <property type="entry name" value="ADH_SHORT"/>
    <property type="match status" value="1"/>
</dbReference>
<dbReference type="FunFam" id="3.40.50.720:FF:000084">
    <property type="entry name" value="Short-chain dehydrogenase reductase"/>
    <property type="match status" value="1"/>
</dbReference>
<dbReference type="RefSeq" id="WP_183983790.1">
    <property type="nucleotide sequence ID" value="NZ_JACHHG010000001.1"/>
</dbReference>
<dbReference type="SMART" id="SM00822">
    <property type="entry name" value="PKS_KR"/>
    <property type="match status" value="1"/>
</dbReference>
<evidence type="ECO:0000259" key="2">
    <source>
        <dbReference type="SMART" id="SM00822"/>
    </source>
</evidence>
<evidence type="ECO:0000256" key="1">
    <source>
        <dbReference type="ARBA" id="ARBA00006484"/>
    </source>
</evidence>
<dbReference type="PRINTS" id="PR00080">
    <property type="entry name" value="SDRFAMILY"/>
</dbReference>
<dbReference type="PRINTS" id="PR00081">
    <property type="entry name" value="GDHRDH"/>
</dbReference>
<dbReference type="GO" id="GO:0016616">
    <property type="term" value="F:oxidoreductase activity, acting on the CH-OH group of donors, NAD or NADP as acceptor"/>
    <property type="evidence" value="ECO:0007669"/>
    <property type="project" value="UniProtKB-ARBA"/>
</dbReference>
<accession>A0A841HVG1</accession>
<dbReference type="CDD" id="cd05233">
    <property type="entry name" value="SDR_c"/>
    <property type="match status" value="1"/>
</dbReference>
<keyword evidence="4" id="KW-1185">Reference proteome</keyword>
<dbReference type="Pfam" id="PF13561">
    <property type="entry name" value="adh_short_C2"/>
    <property type="match status" value="1"/>
</dbReference>
<dbReference type="Proteomes" id="UP000569951">
    <property type="component" value="Unassembled WGS sequence"/>
</dbReference>
<evidence type="ECO:0000313" key="3">
    <source>
        <dbReference type="EMBL" id="MBB6096906.1"/>
    </source>
</evidence>
<comment type="similarity">
    <text evidence="1">Belongs to the short-chain dehydrogenases/reductases (SDR) family.</text>
</comment>
<dbReference type="SUPFAM" id="SSF51735">
    <property type="entry name" value="NAD(P)-binding Rossmann-fold domains"/>
    <property type="match status" value="1"/>
</dbReference>
<gene>
    <name evidence="3" type="ORF">HNR42_000318</name>
</gene>
<reference evidence="3 4" key="1">
    <citation type="submission" date="2020-08" db="EMBL/GenBank/DDBJ databases">
        <title>Genomic Encyclopedia of Type Strains, Phase IV (KMG-IV): sequencing the most valuable type-strain genomes for metagenomic binning, comparative biology and taxonomic classification.</title>
        <authorList>
            <person name="Goeker M."/>
        </authorList>
    </citation>
    <scope>NUCLEOTIDE SEQUENCE [LARGE SCALE GENOMIC DNA]</scope>
    <source>
        <strain evidence="3 4">DSM 21458</strain>
    </source>
</reference>
<dbReference type="PANTHER" id="PTHR42760:SF106">
    <property type="entry name" value="PROTEIN FIXR"/>
    <property type="match status" value="1"/>
</dbReference>
<dbReference type="PANTHER" id="PTHR42760">
    <property type="entry name" value="SHORT-CHAIN DEHYDROGENASES/REDUCTASES FAMILY MEMBER"/>
    <property type="match status" value="1"/>
</dbReference>
<sequence length="253" mass="26493">MSDFDGKSVIVTGAATGIGRAIAELFYARGARLVLLDRDPLGEVAKALNAVPLEGDLRDATVRERAVALAQERWGRLDVLVNNAADSAPGSVLEVDLPDFERVLATNLVAPMDLAARAARAMRAGSAIVNIASVQGLFAEQGNVAYNASKGGLINLTRSLALDLAPRGIRVNAVAPGAIATASLLQAIESSRDPDRTRRDWEDLHALRRLGEPLEVAQVVAFLASDAASFVTGAVLPVDGGMTASFMMAGRPV</sequence>
<dbReference type="InterPro" id="IPR020904">
    <property type="entry name" value="Sc_DH/Rdtase_CS"/>
</dbReference>
<name>A0A841HVG1_9DEIO</name>